<accession>A0A6S7D7Y5</accession>
<dbReference type="EMBL" id="CADIKK010000093">
    <property type="protein sequence ID" value="CAB3810083.1"/>
    <property type="molecule type" value="Genomic_DNA"/>
</dbReference>
<protein>
    <submittedName>
        <fullName evidence="2">Uncharacterized protein</fullName>
    </submittedName>
</protein>
<keyword evidence="3" id="KW-1185">Reference proteome</keyword>
<evidence type="ECO:0000256" key="1">
    <source>
        <dbReference type="SAM" id="MobiDB-lite"/>
    </source>
</evidence>
<evidence type="ECO:0000313" key="2">
    <source>
        <dbReference type="EMBL" id="CAB3810083.1"/>
    </source>
</evidence>
<reference evidence="2 3" key="1">
    <citation type="submission" date="2020-04" db="EMBL/GenBank/DDBJ databases">
        <authorList>
            <person name="De Canck E."/>
        </authorList>
    </citation>
    <scope>NUCLEOTIDE SEQUENCE [LARGE SCALE GENOMIC DNA]</scope>
    <source>
        <strain evidence="2 3">LMG 28614</strain>
    </source>
</reference>
<dbReference type="AlphaFoldDB" id="A0A6S7D7Y5"/>
<organism evidence="2 3">
    <name type="scientific">Paraburkholderia ultramafica</name>
    <dbReference type="NCBI Taxonomy" id="1544867"/>
    <lineage>
        <taxon>Bacteria</taxon>
        <taxon>Pseudomonadati</taxon>
        <taxon>Pseudomonadota</taxon>
        <taxon>Betaproteobacteria</taxon>
        <taxon>Burkholderiales</taxon>
        <taxon>Burkholderiaceae</taxon>
        <taxon>Paraburkholderia</taxon>
    </lineage>
</organism>
<evidence type="ECO:0000313" key="3">
    <source>
        <dbReference type="Proteomes" id="UP000494365"/>
    </source>
</evidence>
<sequence length="119" mass="13832">MTAAFRRYVVGDWESLWPSEPYMKHRILIDLLARKAVAGQDRFRRQWHAMSVEHVEYMQQIFEETFPDIFDEPHEYGFECIDAPPAWALAAWPWPRIDGEGAEGNDAGTGMSDIDDDAW</sequence>
<gene>
    <name evidence="2" type="ORF">LMG28614_07194</name>
</gene>
<name>A0A6S7D7Y5_9BURK</name>
<proteinExistence type="predicted"/>
<feature type="region of interest" description="Disordered" evidence="1">
    <location>
        <begin position="99"/>
        <end position="119"/>
    </location>
</feature>
<dbReference type="Proteomes" id="UP000494365">
    <property type="component" value="Unassembled WGS sequence"/>
</dbReference>